<dbReference type="EMBL" id="JAROKS010000001">
    <property type="protein sequence ID" value="KAK1806709.1"/>
    <property type="molecule type" value="Genomic_DNA"/>
</dbReference>
<keyword evidence="3" id="KW-0378">Hydrolase</keyword>
<dbReference type="PANTHER" id="PTHR32341">
    <property type="entry name" value="INTERFERON-INDUCIBLE GTPASE"/>
    <property type="match status" value="1"/>
</dbReference>
<feature type="region of interest" description="Disordered" evidence="5">
    <location>
        <begin position="64"/>
        <end position="116"/>
    </location>
</feature>
<organism evidence="7 8">
    <name type="scientific">Electrophorus voltai</name>
    <dbReference type="NCBI Taxonomy" id="2609070"/>
    <lineage>
        <taxon>Eukaryota</taxon>
        <taxon>Metazoa</taxon>
        <taxon>Chordata</taxon>
        <taxon>Craniata</taxon>
        <taxon>Vertebrata</taxon>
        <taxon>Euteleostomi</taxon>
        <taxon>Actinopterygii</taxon>
        <taxon>Neopterygii</taxon>
        <taxon>Teleostei</taxon>
        <taxon>Ostariophysi</taxon>
        <taxon>Gymnotiformes</taxon>
        <taxon>Gymnotoidei</taxon>
        <taxon>Gymnotidae</taxon>
        <taxon>Electrophorus</taxon>
    </lineage>
</organism>
<evidence type="ECO:0000313" key="7">
    <source>
        <dbReference type="EMBL" id="KAK1806709.1"/>
    </source>
</evidence>
<dbReference type="Gene3D" id="3.40.50.300">
    <property type="entry name" value="P-loop containing nucleotide triphosphate hydrolases"/>
    <property type="match status" value="1"/>
</dbReference>
<feature type="domain" description="IRG-type G" evidence="6">
    <location>
        <begin position="343"/>
        <end position="519"/>
    </location>
</feature>
<name>A0AAD8ZWM3_9TELE</name>
<dbReference type="InterPro" id="IPR027417">
    <property type="entry name" value="P-loop_NTPase"/>
</dbReference>
<evidence type="ECO:0000256" key="3">
    <source>
        <dbReference type="ARBA" id="ARBA00022801"/>
    </source>
</evidence>
<evidence type="ECO:0000256" key="4">
    <source>
        <dbReference type="ARBA" id="ARBA00023134"/>
    </source>
</evidence>
<dbReference type="GO" id="GO:0005525">
    <property type="term" value="F:GTP binding"/>
    <property type="evidence" value="ECO:0007669"/>
    <property type="project" value="UniProtKB-KW"/>
</dbReference>
<dbReference type="Proteomes" id="UP001239994">
    <property type="component" value="Unassembled WGS sequence"/>
</dbReference>
<feature type="compositionally biased region" description="Acidic residues" evidence="5">
    <location>
        <begin position="66"/>
        <end position="103"/>
    </location>
</feature>
<accession>A0AAD8ZWM3</accession>
<dbReference type="InterPro" id="IPR007743">
    <property type="entry name" value="Immunity-related_GTPase-like"/>
</dbReference>
<dbReference type="SUPFAM" id="SSF52540">
    <property type="entry name" value="P-loop containing nucleoside triphosphate hydrolases"/>
    <property type="match status" value="1"/>
</dbReference>
<evidence type="ECO:0000256" key="1">
    <source>
        <dbReference type="ARBA" id="ARBA00005429"/>
    </source>
</evidence>
<comment type="similarity">
    <text evidence="1">Belongs to the TRAFAC class dynamin-like GTPase superfamily. IRG family.</text>
</comment>
<gene>
    <name evidence="7" type="ORF">P4O66_005207</name>
</gene>
<keyword evidence="2" id="KW-0547">Nucleotide-binding</keyword>
<dbReference type="GO" id="GO:0016787">
    <property type="term" value="F:hydrolase activity"/>
    <property type="evidence" value="ECO:0007669"/>
    <property type="project" value="UniProtKB-KW"/>
</dbReference>
<evidence type="ECO:0000259" key="6">
    <source>
        <dbReference type="PROSITE" id="PS51716"/>
    </source>
</evidence>
<evidence type="ECO:0000313" key="8">
    <source>
        <dbReference type="Proteomes" id="UP001239994"/>
    </source>
</evidence>
<protein>
    <recommendedName>
        <fullName evidence="6">IRG-type G domain-containing protein</fullName>
    </recommendedName>
</protein>
<sequence length="551" mass="61881">MEAKLPEEQMKSVLAPWRFSLQSGGFEKRLVAVLELYDRFPLDIAVTGGTGEANNRLVATICGLVDDQEPEEDEEEDDKGETDEEKEEGEKEDDDNEEDEEEVNHDSAGNKAARFHSEKKTCIRGAGYADGKSEEKGSDSSPMYLHPNAANVRIWTVESGSASAQNNYDVLVVLSTALHQEDHLRLTMEQREKDKPLYLVRAENEWDLVLGKPSGPCKTCEWERMRARSLELQKQHKMVENSEDRCLPEVNKLLKLEEIAEVLNKAYPELRKKAFSQFLVNITRELRVSKTPSSDTSPLVCNALRIKKTCQEDLDQMSEVFQPRDVTDHPSKVLSVLTALEHFRLDVGLLGQTGCSSSSLFNSLLGLLNGDNGIASTGVTETTQEPVAQPYPECSNVLLWDLPGWGRVGNLKMPPDGWRSHQDPALPSNLPICDVYILLSPLRLSLRYIQLCQHLLSLGKGCYLVLSKADLIEASAGEVRRWTEEVLEQLGLKQNVFLVSALHPETMDFHKLREVLNTALPNHKKAALASYVTKLLDQDVFWKRADPCKLM</sequence>
<reference evidence="7" key="1">
    <citation type="submission" date="2023-03" db="EMBL/GenBank/DDBJ databases">
        <title>Electrophorus voltai genome.</title>
        <authorList>
            <person name="Bian C."/>
        </authorList>
    </citation>
    <scope>NUCLEOTIDE SEQUENCE</scope>
    <source>
        <strain evidence="7">CB-2022</strain>
        <tissue evidence="7">Muscle</tissue>
    </source>
</reference>
<dbReference type="PANTHER" id="PTHR32341:SF10">
    <property type="entry name" value="INTERFERON-INDUCIBLE GTPASE 5"/>
    <property type="match status" value="1"/>
</dbReference>
<comment type="caution">
    <text evidence="7">The sequence shown here is derived from an EMBL/GenBank/DDBJ whole genome shotgun (WGS) entry which is preliminary data.</text>
</comment>
<evidence type="ECO:0000256" key="2">
    <source>
        <dbReference type="ARBA" id="ARBA00022741"/>
    </source>
</evidence>
<dbReference type="InterPro" id="IPR051515">
    <property type="entry name" value="IRG"/>
</dbReference>
<proteinExistence type="inferred from homology"/>
<dbReference type="GO" id="GO:0016020">
    <property type="term" value="C:membrane"/>
    <property type="evidence" value="ECO:0007669"/>
    <property type="project" value="InterPro"/>
</dbReference>
<dbReference type="AlphaFoldDB" id="A0AAD8ZWM3"/>
<evidence type="ECO:0000256" key="5">
    <source>
        <dbReference type="SAM" id="MobiDB-lite"/>
    </source>
</evidence>
<dbReference type="PROSITE" id="PS51716">
    <property type="entry name" value="G_IRG"/>
    <property type="match status" value="1"/>
</dbReference>
<dbReference type="Pfam" id="PF05049">
    <property type="entry name" value="IIGP"/>
    <property type="match status" value="1"/>
</dbReference>
<keyword evidence="4" id="KW-0342">GTP-binding</keyword>
<dbReference type="InterPro" id="IPR030385">
    <property type="entry name" value="G_IRG_dom"/>
</dbReference>
<keyword evidence="8" id="KW-1185">Reference proteome</keyword>